<feature type="active site" description="Proton donor" evidence="4">
    <location>
        <position position="54"/>
    </location>
</feature>
<dbReference type="PANTHER" id="PTHR43827:SF3">
    <property type="entry name" value="NADP-DEPENDENT OXIDOREDUCTASE DOMAIN-CONTAINING PROTEIN"/>
    <property type="match status" value="1"/>
</dbReference>
<comment type="caution">
    <text evidence="8">The sequence shown here is derived from an EMBL/GenBank/DDBJ whole genome shotgun (WGS) entry which is preliminary data.</text>
</comment>
<feature type="site" description="Lowers pKa of active site Tyr" evidence="6">
    <location>
        <position position="79"/>
    </location>
</feature>
<name>A0A4Q0AG45_9BACT</name>
<dbReference type="InterPro" id="IPR018170">
    <property type="entry name" value="Aldo/ket_reductase_CS"/>
</dbReference>
<comment type="similarity">
    <text evidence="1">Belongs to the aldo/keto reductase family.</text>
</comment>
<evidence type="ECO:0000313" key="8">
    <source>
        <dbReference type="EMBL" id="RWZ78043.1"/>
    </source>
</evidence>
<sequence>MQSARVPEISLNSGAKMPQLGLGVWQIADGEPVERAVGAALEAGYRLIDTASAYGNERGVGRAIRQSGLPRDELFITTKLWNSDQGHDPALAAFEASLERLGLDYVDLYLIHWPSPDRGLTLDSWRALEELYHRGLARSIGVSNFTERHLKELMPAFSVTPAVNQIELHPAFQQRPTRRFCKKLGIQVESWSPLMRGDLDLPLLQSLAVRYGKTPAQVVLRWHIQSGLVAIPKSENPERIRQNIDIFNFALDPEDMKKIGAL</sequence>
<gene>
    <name evidence="8" type="ORF">EOT04_03170</name>
</gene>
<dbReference type="Gene3D" id="3.20.20.100">
    <property type="entry name" value="NADP-dependent oxidoreductase domain"/>
    <property type="match status" value="1"/>
</dbReference>
<evidence type="ECO:0000256" key="5">
    <source>
        <dbReference type="PIRSR" id="PIRSR000097-2"/>
    </source>
</evidence>
<evidence type="ECO:0000259" key="7">
    <source>
        <dbReference type="Pfam" id="PF00248"/>
    </source>
</evidence>
<dbReference type="InterPro" id="IPR020471">
    <property type="entry name" value="AKR"/>
</dbReference>
<dbReference type="Pfam" id="PF00248">
    <property type="entry name" value="Aldo_ket_red"/>
    <property type="match status" value="1"/>
</dbReference>
<dbReference type="PRINTS" id="PR00069">
    <property type="entry name" value="ALDKETRDTASE"/>
</dbReference>
<evidence type="ECO:0000256" key="2">
    <source>
        <dbReference type="ARBA" id="ARBA00022857"/>
    </source>
</evidence>
<protein>
    <submittedName>
        <fullName evidence="8">Aldo/keto reductase</fullName>
    </submittedName>
</protein>
<dbReference type="GO" id="GO:0016616">
    <property type="term" value="F:oxidoreductase activity, acting on the CH-OH group of donors, NAD or NADP as acceptor"/>
    <property type="evidence" value="ECO:0007669"/>
    <property type="project" value="UniProtKB-ARBA"/>
</dbReference>
<evidence type="ECO:0000313" key="9">
    <source>
        <dbReference type="Proteomes" id="UP000289269"/>
    </source>
</evidence>
<accession>A0A4Q0AG45</accession>
<feature type="domain" description="NADP-dependent oxidoreductase" evidence="7">
    <location>
        <begin position="20"/>
        <end position="260"/>
    </location>
</feature>
<evidence type="ECO:0000256" key="3">
    <source>
        <dbReference type="ARBA" id="ARBA00023002"/>
    </source>
</evidence>
<dbReference type="PROSITE" id="PS00062">
    <property type="entry name" value="ALDOKETO_REDUCTASE_2"/>
    <property type="match status" value="1"/>
</dbReference>
<dbReference type="PANTHER" id="PTHR43827">
    <property type="entry name" value="2,5-DIKETO-D-GLUCONIC ACID REDUCTASE"/>
    <property type="match status" value="1"/>
</dbReference>
<keyword evidence="9" id="KW-1185">Reference proteome</keyword>
<dbReference type="EMBL" id="SCKW01000041">
    <property type="protein sequence ID" value="RWZ78043.1"/>
    <property type="molecule type" value="Genomic_DNA"/>
</dbReference>
<organism evidence="8 9">
    <name type="scientific">Candidatus Chaera renei</name>
    <dbReference type="NCBI Taxonomy" id="2506947"/>
    <lineage>
        <taxon>Bacteria</taxon>
        <taxon>Candidatus Saccharimonadota</taxon>
        <taxon>Candidatus Saccharimonadia</taxon>
        <taxon>Candidatus Saccharimonadales</taxon>
        <taxon>Candidatus Saccharimonadaceae</taxon>
        <taxon>Candidatus Chaera</taxon>
    </lineage>
</organism>
<dbReference type="PIRSF" id="PIRSF000097">
    <property type="entry name" value="AKR"/>
    <property type="match status" value="1"/>
</dbReference>
<evidence type="ECO:0000256" key="4">
    <source>
        <dbReference type="PIRSR" id="PIRSR000097-1"/>
    </source>
</evidence>
<reference evidence="8" key="1">
    <citation type="submission" date="2019-01" db="EMBL/GenBank/DDBJ databases">
        <title>Genomic signatures and co-occurrence patterns of the ultra-small Saccharimodia (Patescibacteria phylum) suggest a symbiotic lifestyle.</title>
        <authorList>
            <person name="Lemos L."/>
            <person name="Medeiros J."/>
            <person name="Andreote F."/>
            <person name="Fernandes G."/>
            <person name="Varani A."/>
            <person name="Oliveira G."/>
            <person name="Pylro V."/>
        </authorList>
    </citation>
    <scope>NUCLEOTIDE SEQUENCE [LARGE SCALE GENOMIC DNA]</scope>
    <source>
        <strain evidence="8">AMD01</strain>
    </source>
</reference>
<keyword evidence="3" id="KW-0560">Oxidoreductase</keyword>
<dbReference type="InterPro" id="IPR023210">
    <property type="entry name" value="NADP_OxRdtase_dom"/>
</dbReference>
<evidence type="ECO:0000256" key="6">
    <source>
        <dbReference type="PIRSR" id="PIRSR000097-3"/>
    </source>
</evidence>
<dbReference type="InterPro" id="IPR036812">
    <property type="entry name" value="NAD(P)_OxRdtase_dom_sf"/>
</dbReference>
<dbReference type="SUPFAM" id="SSF51430">
    <property type="entry name" value="NAD(P)-linked oxidoreductase"/>
    <property type="match status" value="1"/>
</dbReference>
<keyword evidence="2" id="KW-0521">NADP</keyword>
<proteinExistence type="inferred from homology"/>
<dbReference type="FunFam" id="3.20.20.100:FF:000015">
    <property type="entry name" value="Oxidoreductase, aldo/keto reductase family"/>
    <property type="match status" value="1"/>
</dbReference>
<feature type="non-terminal residue" evidence="8">
    <location>
        <position position="262"/>
    </location>
</feature>
<evidence type="ECO:0000256" key="1">
    <source>
        <dbReference type="ARBA" id="ARBA00007905"/>
    </source>
</evidence>
<dbReference type="PROSITE" id="PS00798">
    <property type="entry name" value="ALDOKETO_REDUCTASE_1"/>
    <property type="match status" value="1"/>
</dbReference>
<feature type="binding site" evidence="5">
    <location>
        <position position="112"/>
    </location>
    <ligand>
        <name>substrate</name>
    </ligand>
</feature>
<dbReference type="AlphaFoldDB" id="A0A4Q0AG45"/>
<dbReference type="Proteomes" id="UP000289269">
    <property type="component" value="Unassembled WGS sequence"/>
</dbReference>